<evidence type="ECO:0000256" key="4">
    <source>
        <dbReference type="ARBA" id="ARBA00022729"/>
    </source>
</evidence>
<evidence type="ECO:0000256" key="6">
    <source>
        <dbReference type="SAM" id="SignalP"/>
    </source>
</evidence>
<evidence type="ECO:0000256" key="2">
    <source>
        <dbReference type="ARBA" id="ARBA00009191"/>
    </source>
</evidence>
<dbReference type="SUPFAM" id="SSF63829">
    <property type="entry name" value="Calcium-dependent phosphotriesterase"/>
    <property type="match status" value="1"/>
</dbReference>
<evidence type="ECO:0000256" key="1">
    <source>
        <dbReference type="ARBA" id="ARBA00004116"/>
    </source>
</evidence>
<dbReference type="GO" id="GO:0012505">
    <property type="term" value="C:endomembrane system"/>
    <property type="evidence" value="ECO:0007669"/>
    <property type="project" value="TreeGrafter"/>
</dbReference>
<dbReference type="AlphaFoldDB" id="A0AAV8TWM0"/>
<comment type="caution">
    <text evidence="8">The sequence shown here is derived from an EMBL/GenBank/DDBJ whole genome shotgun (WGS) entry which is preliminary data.</text>
</comment>
<dbReference type="InterPro" id="IPR011042">
    <property type="entry name" value="6-blade_b-propeller_TolB-like"/>
</dbReference>
<keyword evidence="9" id="KW-1185">Reference proteome</keyword>
<accession>A0AAV8TWM0</accession>
<comment type="similarity">
    <text evidence="2">Belongs to the strictosidine synthase family.</text>
</comment>
<feature type="chain" id="PRO_5043574946" description="Strictosidine synthase conserved region domain-containing protein" evidence="6">
    <location>
        <begin position="18"/>
        <end position="372"/>
    </location>
</feature>
<keyword evidence="4 6" id="KW-0732">Signal</keyword>
<dbReference type="EMBL" id="JAIWQS010000003">
    <property type="protein sequence ID" value="KAJ8770324.1"/>
    <property type="molecule type" value="Genomic_DNA"/>
</dbReference>
<proteinExistence type="inferred from homology"/>
<organism evidence="8 9">
    <name type="scientific">Erythroxylum novogranatense</name>
    <dbReference type="NCBI Taxonomy" id="1862640"/>
    <lineage>
        <taxon>Eukaryota</taxon>
        <taxon>Viridiplantae</taxon>
        <taxon>Streptophyta</taxon>
        <taxon>Embryophyta</taxon>
        <taxon>Tracheophyta</taxon>
        <taxon>Spermatophyta</taxon>
        <taxon>Magnoliopsida</taxon>
        <taxon>eudicotyledons</taxon>
        <taxon>Gunneridae</taxon>
        <taxon>Pentapetalae</taxon>
        <taxon>rosids</taxon>
        <taxon>fabids</taxon>
        <taxon>Malpighiales</taxon>
        <taxon>Erythroxylaceae</taxon>
        <taxon>Erythroxylum</taxon>
    </lineage>
</organism>
<comment type="subcellular location">
    <subcellularLocation>
        <location evidence="1">Vacuole</location>
    </subcellularLocation>
</comment>
<gene>
    <name evidence="8" type="ORF">K2173_014934</name>
</gene>
<evidence type="ECO:0000313" key="9">
    <source>
        <dbReference type="Proteomes" id="UP001159364"/>
    </source>
</evidence>
<dbReference type="PANTHER" id="PTHR10426:SF79">
    <property type="entry name" value="PROTEIN STRICTOSIDINE SYNTHASE-LIKE 2"/>
    <property type="match status" value="1"/>
</dbReference>
<dbReference type="Pfam" id="PF20067">
    <property type="entry name" value="SSL_N"/>
    <property type="match status" value="1"/>
</dbReference>
<feature type="domain" description="Strictosidine synthase conserved region" evidence="7">
    <location>
        <begin position="161"/>
        <end position="249"/>
    </location>
</feature>
<feature type="signal peptide" evidence="6">
    <location>
        <begin position="1"/>
        <end position="17"/>
    </location>
</feature>
<keyword evidence="5" id="KW-0325">Glycoprotein</keyword>
<evidence type="ECO:0000256" key="3">
    <source>
        <dbReference type="ARBA" id="ARBA00022554"/>
    </source>
</evidence>
<dbReference type="Gene3D" id="2.120.10.30">
    <property type="entry name" value="TolB, C-terminal domain"/>
    <property type="match status" value="1"/>
</dbReference>
<protein>
    <recommendedName>
        <fullName evidence="7">Strictosidine synthase conserved region domain-containing protein</fullName>
    </recommendedName>
</protein>
<dbReference type="FunFam" id="2.120.10.30:FF:000032">
    <property type="entry name" value="Protein STRICTOSIDINE SYNTHASE-LIKE 13"/>
    <property type="match status" value="1"/>
</dbReference>
<evidence type="ECO:0000313" key="8">
    <source>
        <dbReference type="EMBL" id="KAJ8770324.1"/>
    </source>
</evidence>
<keyword evidence="3" id="KW-0926">Vacuole</keyword>
<dbReference type="PANTHER" id="PTHR10426">
    <property type="entry name" value="STRICTOSIDINE SYNTHASE-RELATED"/>
    <property type="match status" value="1"/>
</dbReference>
<evidence type="ECO:0000259" key="7">
    <source>
        <dbReference type="Pfam" id="PF03088"/>
    </source>
</evidence>
<dbReference type="Pfam" id="PF03088">
    <property type="entry name" value="Str_synth"/>
    <property type="match status" value="1"/>
</dbReference>
<reference evidence="8 9" key="1">
    <citation type="submission" date="2021-09" db="EMBL/GenBank/DDBJ databases">
        <title>Genomic insights and catalytic innovation underlie evolution of tropane alkaloids biosynthesis.</title>
        <authorList>
            <person name="Wang Y.-J."/>
            <person name="Tian T."/>
            <person name="Huang J.-P."/>
            <person name="Huang S.-X."/>
        </authorList>
    </citation>
    <scope>NUCLEOTIDE SEQUENCE [LARGE SCALE GENOMIC DNA]</scope>
    <source>
        <strain evidence="8">KIB-2018</strain>
        <tissue evidence="8">Leaf</tissue>
    </source>
</reference>
<name>A0AAV8TWM0_9ROSI</name>
<sequence length="372" mass="40838">MASKLIFTLILPVLLSALVIVNFFSQASHVLESYSGNKIGLLETVPLVGSAMGPESFAFDPLGGGPYTGVSDGRVVKWLEHERRWTDFATTSPNRDGCAGPNDHQSREHICGRPLGLKFNVSNGDLYITDAYMGLLKVGSQGGLATRIATHEQGLPLAFTNSLDIDQSGGAVYFTDSSSRYHRRNYISVILSGDKSGRLMRYDPESQEVNLLVGNLSFPNGVALSKDGDFILLVETTNCRVMRYWLKEPKAGTLEVFAQLQGFPDNIKRSPRGGYWVGIHSRKEKVLDLVLSHPWIGNALLKLPIDVMKAHAALAKFRGSGLAVRLSEEGEVLETFEDRHGKGLMSISEVMEKDGNLWIGSVTSPFAARYYI</sequence>
<dbReference type="GO" id="GO:0016787">
    <property type="term" value="F:hydrolase activity"/>
    <property type="evidence" value="ECO:0007669"/>
    <property type="project" value="TreeGrafter"/>
</dbReference>
<dbReference type="GO" id="GO:0005773">
    <property type="term" value="C:vacuole"/>
    <property type="evidence" value="ECO:0007669"/>
    <property type="project" value="UniProtKB-SubCell"/>
</dbReference>
<evidence type="ECO:0000256" key="5">
    <source>
        <dbReference type="ARBA" id="ARBA00023180"/>
    </source>
</evidence>
<dbReference type="InterPro" id="IPR018119">
    <property type="entry name" value="Strictosidine_synth_cons-reg"/>
</dbReference>
<dbReference type="Proteomes" id="UP001159364">
    <property type="component" value="Linkage Group LG03"/>
</dbReference>